<dbReference type="GO" id="GO:0016787">
    <property type="term" value="F:hydrolase activity"/>
    <property type="evidence" value="ECO:0007669"/>
    <property type="project" value="UniProtKB-KW"/>
</dbReference>
<accession>A0ABU8X127</accession>
<dbReference type="PANTHER" id="PTHR48081:SF33">
    <property type="entry name" value="KYNURENINE FORMAMIDASE"/>
    <property type="match status" value="1"/>
</dbReference>
<gene>
    <name evidence="3" type="ORF">WKW79_02630</name>
</gene>
<dbReference type="SUPFAM" id="SSF53474">
    <property type="entry name" value="alpha/beta-Hydrolases"/>
    <property type="match status" value="1"/>
</dbReference>
<name>A0ABU8X127_9BURK</name>
<evidence type="ECO:0000313" key="3">
    <source>
        <dbReference type="EMBL" id="MEJ8853446.1"/>
    </source>
</evidence>
<dbReference type="InterPro" id="IPR029058">
    <property type="entry name" value="AB_hydrolase_fold"/>
</dbReference>
<organism evidence="3 4">
    <name type="scientific">Variovorax robiniae</name>
    <dbReference type="NCBI Taxonomy" id="1836199"/>
    <lineage>
        <taxon>Bacteria</taxon>
        <taxon>Pseudomonadati</taxon>
        <taxon>Pseudomonadota</taxon>
        <taxon>Betaproteobacteria</taxon>
        <taxon>Burkholderiales</taxon>
        <taxon>Comamonadaceae</taxon>
        <taxon>Variovorax</taxon>
    </lineage>
</organism>
<keyword evidence="4" id="KW-1185">Reference proteome</keyword>
<comment type="caution">
    <text evidence="3">The sequence shown here is derived from an EMBL/GenBank/DDBJ whole genome shotgun (WGS) entry which is preliminary data.</text>
</comment>
<evidence type="ECO:0000259" key="2">
    <source>
        <dbReference type="Pfam" id="PF20434"/>
    </source>
</evidence>
<sequence length="290" mass="31399">MPLESPAWYDAQYNNRARIPEHPAILQHWADASARALERPEWLFDLSYGEGPGEQLDILPAPRPNSPLFVYIHGGYWRALDKRDHAFIAPPLSDAGAEVVLLNYALCPAVSIEHIVLQLVRALEWVWRNARDLCCDRDRIVVGGHSAGGHLATMLLACDWPAVAPDLPADLVKSALSISGLYELEPLRHAPFLAPDLGLTEASALRLSPAAMPAPARGSLVTVVGGEESEEFHRQAALISQAWGPGVVTAAEVEAGRNHMNVLNELANPQSATHRRALALLGLGHGHGIP</sequence>
<dbReference type="Pfam" id="PF20434">
    <property type="entry name" value="BD-FAE"/>
    <property type="match status" value="1"/>
</dbReference>
<dbReference type="InterPro" id="IPR050300">
    <property type="entry name" value="GDXG_lipolytic_enzyme"/>
</dbReference>
<evidence type="ECO:0000256" key="1">
    <source>
        <dbReference type="ARBA" id="ARBA00022801"/>
    </source>
</evidence>
<protein>
    <submittedName>
        <fullName evidence="3">Alpha/beta hydrolase</fullName>
    </submittedName>
</protein>
<feature type="domain" description="BD-FAE-like" evidence="2">
    <location>
        <begin position="63"/>
        <end position="155"/>
    </location>
</feature>
<keyword evidence="1 3" id="KW-0378">Hydrolase</keyword>
<dbReference type="EMBL" id="JBBKZS010000001">
    <property type="protein sequence ID" value="MEJ8853446.1"/>
    <property type="molecule type" value="Genomic_DNA"/>
</dbReference>
<evidence type="ECO:0000313" key="4">
    <source>
        <dbReference type="Proteomes" id="UP001367030"/>
    </source>
</evidence>
<proteinExistence type="predicted"/>
<dbReference type="PANTHER" id="PTHR48081">
    <property type="entry name" value="AB HYDROLASE SUPERFAMILY PROTEIN C4A8.06C"/>
    <property type="match status" value="1"/>
</dbReference>
<dbReference type="RefSeq" id="WP_340333535.1">
    <property type="nucleotide sequence ID" value="NZ_JBBKZS010000001.1"/>
</dbReference>
<dbReference type="InterPro" id="IPR049492">
    <property type="entry name" value="BD-FAE-like_dom"/>
</dbReference>
<dbReference type="Proteomes" id="UP001367030">
    <property type="component" value="Unassembled WGS sequence"/>
</dbReference>
<dbReference type="Gene3D" id="3.40.50.1820">
    <property type="entry name" value="alpha/beta hydrolase"/>
    <property type="match status" value="1"/>
</dbReference>
<reference evidence="3 4" key="1">
    <citation type="submission" date="2024-03" db="EMBL/GenBank/DDBJ databases">
        <title>Novel species of the genus Variovorax.</title>
        <authorList>
            <person name="Liu Q."/>
            <person name="Xin Y.-H."/>
        </authorList>
    </citation>
    <scope>NUCLEOTIDE SEQUENCE [LARGE SCALE GENOMIC DNA]</scope>
    <source>
        <strain evidence="3 4">KACC 18901</strain>
    </source>
</reference>